<dbReference type="EMBL" id="HBUF01310030">
    <property type="protein sequence ID" value="CAG6692937.1"/>
    <property type="molecule type" value="Transcribed_RNA"/>
</dbReference>
<dbReference type="EMBL" id="HBUF01554311">
    <property type="protein sequence ID" value="CAG6759916.1"/>
    <property type="molecule type" value="Transcribed_RNA"/>
</dbReference>
<dbReference type="EMBL" id="HBUF01310032">
    <property type="protein sequence ID" value="CAG6692943.1"/>
    <property type="molecule type" value="Transcribed_RNA"/>
</dbReference>
<dbReference type="EMBL" id="HBUF01147587">
    <property type="protein sequence ID" value="CAG6647559.1"/>
    <property type="molecule type" value="Transcribed_RNA"/>
</dbReference>
<protein>
    <submittedName>
        <fullName evidence="1">Uncharacterized protein</fullName>
    </submittedName>
</protein>
<dbReference type="EMBL" id="HBUF01362233">
    <property type="protein sequence ID" value="CAG6721486.1"/>
    <property type="molecule type" value="Transcribed_RNA"/>
</dbReference>
<dbReference type="EMBL" id="HBUF01362234">
    <property type="protein sequence ID" value="CAG6721489.1"/>
    <property type="molecule type" value="Transcribed_RNA"/>
</dbReference>
<dbReference type="EMBL" id="HBUF01554309">
    <property type="protein sequence ID" value="CAG6759908.1"/>
    <property type="molecule type" value="Transcribed_RNA"/>
</dbReference>
<organism evidence="1">
    <name type="scientific">Cacopsylla melanoneura</name>
    <dbReference type="NCBI Taxonomy" id="428564"/>
    <lineage>
        <taxon>Eukaryota</taxon>
        <taxon>Metazoa</taxon>
        <taxon>Ecdysozoa</taxon>
        <taxon>Arthropoda</taxon>
        <taxon>Hexapoda</taxon>
        <taxon>Insecta</taxon>
        <taxon>Pterygota</taxon>
        <taxon>Neoptera</taxon>
        <taxon>Paraneoptera</taxon>
        <taxon>Hemiptera</taxon>
        <taxon>Sternorrhyncha</taxon>
        <taxon>Psylloidea</taxon>
        <taxon>Psyllidae</taxon>
        <taxon>Psyllinae</taxon>
        <taxon>Cacopsylla</taxon>
    </lineage>
</organism>
<dbReference type="EMBL" id="HBUF01362232">
    <property type="protein sequence ID" value="CAG6721483.1"/>
    <property type="molecule type" value="Transcribed_RNA"/>
</dbReference>
<sequence length="171" mass="20393">MLSYITGLLWRSSTTNKDMSLIFSRSSKPPTRSRARTTGMWRRTRCRCSTCWPPTTYKWRTRRRIRKRRKNIFSKQPPCIRRETRLLCTIRLTCSVAPTPFWSKATKWTKRTPSSTSSFTSHRTTFPRYSVKRVSRTTRTSTVRRWRSIRKHCGRIRAVRPRSDSAWDIVS</sequence>
<dbReference type="EMBL" id="HBUF01147586">
    <property type="protein sequence ID" value="CAG6647556.1"/>
    <property type="molecule type" value="Transcribed_RNA"/>
</dbReference>
<reference evidence="1" key="1">
    <citation type="submission" date="2021-05" db="EMBL/GenBank/DDBJ databases">
        <authorList>
            <person name="Alioto T."/>
            <person name="Alioto T."/>
            <person name="Gomez Garrido J."/>
        </authorList>
    </citation>
    <scope>NUCLEOTIDE SEQUENCE</scope>
</reference>
<dbReference type="AlphaFoldDB" id="A0A8D8TV67"/>
<accession>A0A8D8TV67</accession>
<dbReference type="EMBL" id="HBUF01554310">
    <property type="protein sequence ID" value="CAG6759912.1"/>
    <property type="molecule type" value="Transcribed_RNA"/>
</dbReference>
<evidence type="ECO:0000313" key="1">
    <source>
        <dbReference type="EMBL" id="CAG6692940.1"/>
    </source>
</evidence>
<name>A0A8D8TV67_9HEMI</name>
<proteinExistence type="predicted"/>
<dbReference type="EMBL" id="HBUF01310031">
    <property type="protein sequence ID" value="CAG6692940.1"/>
    <property type="molecule type" value="Transcribed_RNA"/>
</dbReference>
<dbReference type="EMBL" id="HBUF01147585">
    <property type="protein sequence ID" value="CAG6647553.1"/>
    <property type="molecule type" value="Transcribed_RNA"/>
</dbReference>